<dbReference type="RefSeq" id="WP_170087635.1">
    <property type="nucleotide sequence ID" value="NZ_JABAFG010000011.1"/>
</dbReference>
<dbReference type="PANTHER" id="PTHR30069">
    <property type="entry name" value="TONB-DEPENDENT OUTER MEMBRANE RECEPTOR"/>
    <property type="match status" value="1"/>
</dbReference>
<organism evidence="15 16">
    <name type="scientific">Megasphaera hexanoica</name>
    <dbReference type="NCBI Taxonomy" id="1675036"/>
    <lineage>
        <taxon>Bacteria</taxon>
        <taxon>Bacillati</taxon>
        <taxon>Bacillota</taxon>
        <taxon>Negativicutes</taxon>
        <taxon>Veillonellales</taxon>
        <taxon>Veillonellaceae</taxon>
        <taxon>Megasphaera</taxon>
    </lineage>
</organism>
<dbReference type="PROSITE" id="PS52016">
    <property type="entry name" value="TONB_DEPENDENT_REC_3"/>
    <property type="match status" value="1"/>
</dbReference>
<keyword evidence="7 10" id="KW-0472">Membrane</keyword>
<dbReference type="SUPFAM" id="SSF56935">
    <property type="entry name" value="Porins"/>
    <property type="match status" value="1"/>
</dbReference>
<feature type="domain" description="TonB-dependent receptor plug" evidence="14">
    <location>
        <begin position="49"/>
        <end position="157"/>
    </location>
</feature>
<keyword evidence="6 11" id="KW-0798">TonB box</keyword>
<keyword evidence="2 10" id="KW-0813">Transport</keyword>
<name>A0A848BZL9_9FIRM</name>
<gene>
    <name evidence="15" type="ORF">HF872_07550</name>
</gene>
<keyword evidence="5 12" id="KW-0732">Signal</keyword>
<keyword evidence="9 10" id="KW-0998">Cell outer membrane</keyword>
<accession>A0A848BZL9</accession>
<dbReference type="AlphaFoldDB" id="A0A848BZL9"/>
<evidence type="ECO:0000259" key="14">
    <source>
        <dbReference type="Pfam" id="PF07715"/>
    </source>
</evidence>
<protein>
    <submittedName>
        <fullName evidence="15">TonB-dependent receptor</fullName>
    </submittedName>
</protein>
<feature type="domain" description="TonB-dependent receptor-like beta-barrel" evidence="13">
    <location>
        <begin position="238"/>
        <end position="651"/>
    </location>
</feature>
<evidence type="ECO:0000313" key="16">
    <source>
        <dbReference type="Proteomes" id="UP000591071"/>
    </source>
</evidence>
<evidence type="ECO:0000256" key="7">
    <source>
        <dbReference type="ARBA" id="ARBA00023136"/>
    </source>
</evidence>
<dbReference type="GO" id="GO:0009279">
    <property type="term" value="C:cell outer membrane"/>
    <property type="evidence" value="ECO:0007669"/>
    <property type="project" value="UniProtKB-SubCell"/>
</dbReference>
<evidence type="ECO:0000259" key="13">
    <source>
        <dbReference type="Pfam" id="PF00593"/>
    </source>
</evidence>
<dbReference type="Pfam" id="PF07715">
    <property type="entry name" value="Plug"/>
    <property type="match status" value="1"/>
</dbReference>
<dbReference type="InterPro" id="IPR039426">
    <property type="entry name" value="TonB-dep_rcpt-like"/>
</dbReference>
<dbReference type="InterPro" id="IPR036942">
    <property type="entry name" value="Beta-barrel_TonB_sf"/>
</dbReference>
<keyword evidence="4 10" id="KW-0812">Transmembrane</keyword>
<comment type="caution">
    <text evidence="15">The sequence shown here is derived from an EMBL/GenBank/DDBJ whole genome shotgun (WGS) entry which is preliminary data.</text>
</comment>
<comment type="similarity">
    <text evidence="10 11">Belongs to the TonB-dependent receptor family.</text>
</comment>
<evidence type="ECO:0000256" key="1">
    <source>
        <dbReference type="ARBA" id="ARBA00004571"/>
    </source>
</evidence>
<dbReference type="InterPro" id="IPR037066">
    <property type="entry name" value="Plug_dom_sf"/>
</dbReference>
<dbReference type="GO" id="GO:0015344">
    <property type="term" value="F:siderophore uptake transmembrane transporter activity"/>
    <property type="evidence" value="ECO:0007669"/>
    <property type="project" value="TreeGrafter"/>
</dbReference>
<evidence type="ECO:0000256" key="4">
    <source>
        <dbReference type="ARBA" id="ARBA00022692"/>
    </source>
</evidence>
<evidence type="ECO:0000256" key="2">
    <source>
        <dbReference type="ARBA" id="ARBA00022448"/>
    </source>
</evidence>
<evidence type="ECO:0000256" key="6">
    <source>
        <dbReference type="ARBA" id="ARBA00023077"/>
    </source>
</evidence>
<evidence type="ECO:0000256" key="9">
    <source>
        <dbReference type="ARBA" id="ARBA00023237"/>
    </source>
</evidence>
<comment type="subcellular location">
    <subcellularLocation>
        <location evidence="1 10">Cell outer membrane</location>
        <topology evidence="1 10">Multi-pass membrane protein</topology>
    </subcellularLocation>
</comment>
<evidence type="ECO:0000256" key="5">
    <source>
        <dbReference type="ARBA" id="ARBA00022729"/>
    </source>
</evidence>
<dbReference type="EMBL" id="JABAFG010000011">
    <property type="protein sequence ID" value="NME28479.1"/>
    <property type="molecule type" value="Genomic_DNA"/>
</dbReference>
<evidence type="ECO:0000256" key="10">
    <source>
        <dbReference type="PROSITE-ProRule" id="PRU01360"/>
    </source>
</evidence>
<evidence type="ECO:0000256" key="12">
    <source>
        <dbReference type="SAM" id="SignalP"/>
    </source>
</evidence>
<keyword evidence="3 10" id="KW-1134">Transmembrane beta strand</keyword>
<dbReference type="Gene3D" id="2.170.130.10">
    <property type="entry name" value="TonB-dependent receptor, plug domain"/>
    <property type="match status" value="1"/>
</dbReference>
<evidence type="ECO:0000256" key="11">
    <source>
        <dbReference type="RuleBase" id="RU003357"/>
    </source>
</evidence>
<evidence type="ECO:0000256" key="3">
    <source>
        <dbReference type="ARBA" id="ARBA00022452"/>
    </source>
</evidence>
<dbReference type="PANTHER" id="PTHR30069:SF29">
    <property type="entry name" value="HEMOGLOBIN AND HEMOGLOBIN-HAPTOGLOBIN-BINDING PROTEIN 1-RELATED"/>
    <property type="match status" value="1"/>
</dbReference>
<evidence type="ECO:0000256" key="8">
    <source>
        <dbReference type="ARBA" id="ARBA00023170"/>
    </source>
</evidence>
<keyword evidence="8 15" id="KW-0675">Receptor</keyword>
<feature type="chain" id="PRO_5032703657" evidence="12">
    <location>
        <begin position="25"/>
        <end position="676"/>
    </location>
</feature>
<dbReference type="CDD" id="cd01347">
    <property type="entry name" value="ligand_gated_channel"/>
    <property type="match status" value="1"/>
</dbReference>
<dbReference type="GO" id="GO:0044718">
    <property type="term" value="P:siderophore transmembrane transport"/>
    <property type="evidence" value="ECO:0007669"/>
    <property type="project" value="TreeGrafter"/>
</dbReference>
<dbReference type="InterPro" id="IPR000531">
    <property type="entry name" value="Beta-barrel_TonB"/>
</dbReference>
<proteinExistence type="inferred from homology"/>
<dbReference type="Proteomes" id="UP000591071">
    <property type="component" value="Unassembled WGS sequence"/>
</dbReference>
<sequence length="676" mass="76914">MIHPNAAALAAAAIMTSLYLPVQAAGTDGQQQLQSKDVIVTATKTKEEVRAVPQAVEVWTQEDLQRMGASDVVSALQLANNVNLSKAGMTGNAVMIRGMSTNHSLILVDGRRYAAEDTDVTTNVYALERMDLSDIDRIEIVRGPSSSLYGSDAMGGVINIITKVPNKAGGTVGVVTGTQNTAEYMNINFGKHHRWSTSFDARLDRRRPFNRYTYSSAATMGGMTSVTDGSNRSLYGMRRMYHLASVYDFENENDNKLRFDLEYHDDDLRSDFAPAWFSRGPMKLYTAKDKHEYYHEQEKAASVEYTGKTKRNEYMFRTYYNELKKNSLIDNGRDLFPGMMETILGGMYPRSDMDRAKYSTWVTEARDTMYLGSHHNLTFGAEYRKLKYEGTRLAGSPVGLDKDMAGHEVNSYAGYIEDLWQVNDKLLLVPSVRYEHNSQFGSQTTPKIGLTYNLNSNWRFKSNYGRGYKAPSISELYMEMHRAMGSTTVDIYGNPDLDPEKSTSYDFSLEYDKGRNFGKLTYFNSRVSNLIEADRLYGTTYTYVNVAKAHIDGIEAELGHRFGDRWTVKLTHNYLDAVNGRTDERLNYRTKNTTTVQLLYDDHKENGFSAVLWDQFSSDYRFDGQDYTYNTLNFSFRKKLGSGFSLYGGVDDIFNKKVDDIYIDGRMWRIGAEWKW</sequence>
<evidence type="ECO:0000313" key="15">
    <source>
        <dbReference type="EMBL" id="NME28479.1"/>
    </source>
</evidence>
<dbReference type="Gene3D" id="2.40.170.20">
    <property type="entry name" value="TonB-dependent receptor, beta-barrel domain"/>
    <property type="match status" value="1"/>
</dbReference>
<feature type="signal peptide" evidence="12">
    <location>
        <begin position="1"/>
        <end position="24"/>
    </location>
</feature>
<dbReference type="Pfam" id="PF00593">
    <property type="entry name" value="TonB_dep_Rec_b-barrel"/>
    <property type="match status" value="1"/>
</dbReference>
<dbReference type="InterPro" id="IPR012910">
    <property type="entry name" value="Plug_dom"/>
</dbReference>
<reference evidence="15 16" key="1">
    <citation type="submission" date="2020-04" db="EMBL/GenBank/DDBJ databases">
        <authorList>
            <person name="Hitch T.C.A."/>
            <person name="Wylensek D."/>
            <person name="Clavel T."/>
        </authorList>
    </citation>
    <scope>NUCLEOTIDE SEQUENCE [LARGE SCALE GENOMIC DNA]</scope>
    <source>
        <strain evidence="15 16">Oil-RF-744-FAT-WT-6-1</strain>
    </source>
</reference>